<evidence type="ECO:0000313" key="4">
    <source>
        <dbReference type="Proteomes" id="UP000886885"/>
    </source>
</evidence>
<dbReference type="GO" id="GO:0008168">
    <property type="term" value="F:methyltransferase activity"/>
    <property type="evidence" value="ECO:0007669"/>
    <property type="project" value="InterPro"/>
</dbReference>
<evidence type="ECO:0000256" key="2">
    <source>
        <dbReference type="SAM" id="MobiDB-lite"/>
    </source>
</evidence>
<comment type="similarity">
    <text evidence="1">Belongs to the MT-A70-like family.</text>
</comment>
<dbReference type="EMBL" id="JAAWWB010000027">
    <property type="protein sequence ID" value="KAG6749206.1"/>
    <property type="molecule type" value="Genomic_DNA"/>
</dbReference>
<dbReference type="OrthoDB" id="61116at2759"/>
<comment type="caution">
    <text evidence="3">The sequence shown here is derived from an EMBL/GenBank/DDBJ whole genome shotgun (WGS) entry which is preliminary data.</text>
</comment>
<name>A0A8X7YEA1_POPTO</name>
<dbReference type="InterPro" id="IPR002052">
    <property type="entry name" value="DNA_methylase_N6_adenine_CS"/>
</dbReference>
<accession>A0A8X7YEA1</accession>
<gene>
    <name evidence="3" type="ORF">POTOM_046249</name>
</gene>
<sequence length="420" mass="48508">MENSKTSDKLSAFLESGIYRFENSNVVFIDPVRMLNRSYTRFRSSPSAYYSRFFDSKETIVTSDSKKRKRKEKKTPHDLNEREQAATLRHQQARPMLLKAHGFLMEATDLLAIMKDLRGGSNICSSTELSEQHSFIEIGKVWQAPLYEIILKGAWKGLERVVPVFNNLVVNETSDDMEAEFLNNKYILPRESCFYMSDLGQVHNLIHECNVGFNLIVIDPPWENGSARQKLRYPTLPNWYFLSLPIKQLAHPDGALVALWMTNREKLHNFVQKELFPSWGVSHEATYYWLKVKADGSLISDLDLFHHRPYECLLLGYFHGQGTNSKQPPRLRPIKHDQIIISIPGEYSRKPPIGGKFLMLVLPLISIELLLEHVADFKPARCIELFAREMTAGWTSWGNEPLHFQQSTSFVRDEIDDTSR</sequence>
<dbReference type="Pfam" id="PF05063">
    <property type="entry name" value="MT-A70"/>
    <property type="match status" value="1"/>
</dbReference>
<dbReference type="GO" id="GO:0032259">
    <property type="term" value="P:methylation"/>
    <property type="evidence" value="ECO:0007669"/>
    <property type="project" value="InterPro"/>
</dbReference>
<protein>
    <recommendedName>
        <fullName evidence="5">Methyltransferase-like protein 2</fullName>
    </recommendedName>
</protein>
<organism evidence="3 4">
    <name type="scientific">Populus tomentosa</name>
    <name type="common">Chinese white poplar</name>
    <dbReference type="NCBI Taxonomy" id="118781"/>
    <lineage>
        <taxon>Eukaryota</taxon>
        <taxon>Viridiplantae</taxon>
        <taxon>Streptophyta</taxon>
        <taxon>Embryophyta</taxon>
        <taxon>Tracheophyta</taxon>
        <taxon>Spermatophyta</taxon>
        <taxon>Magnoliopsida</taxon>
        <taxon>eudicotyledons</taxon>
        <taxon>Gunneridae</taxon>
        <taxon>Pentapetalae</taxon>
        <taxon>rosids</taxon>
        <taxon>fabids</taxon>
        <taxon>Malpighiales</taxon>
        <taxon>Salicaceae</taxon>
        <taxon>Saliceae</taxon>
        <taxon>Populus</taxon>
    </lineage>
</organism>
<feature type="region of interest" description="Disordered" evidence="2">
    <location>
        <begin position="64"/>
        <end position="85"/>
    </location>
</feature>
<reference evidence="3" key="1">
    <citation type="journal article" date="2020" name="bioRxiv">
        <title>Hybrid origin of Populus tomentosa Carr. identified through genome sequencing and phylogenomic analysis.</title>
        <authorList>
            <person name="An X."/>
            <person name="Gao K."/>
            <person name="Chen Z."/>
            <person name="Li J."/>
            <person name="Yang X."/>
            <person name="Yang X."/>
            <person name="Zhou J."/>
            <person name="Guo T."/>
            <person name="Zhao T."/>
            <person name="Huang S."/>
            <person name="Miao D."/>
            <person name="Khan W.U."/>
            <person name="Rao P."/>
            <person name="Ye M."/>
            <person name="Lei B."/>
            <person name="Liao W."/>
            <person name="Wang J."/>
            <person name="Ji L."/>
            <person name="Li Y."/>
            <person name="Guo B."/>
            <person name="Mustafa N.S."/>
            <person name="Li S."/>
            <person name="Yun Q."/>
            <person name="Keller S.R."/>
            <person name="Mao J."/>
            <person name="Zhang R."/>
            <person name="Strauss S.H."/>
        </authorList>
    </citation>
    <scope>NUCLEOTIDE SEQUENCE</scope>
    <source>
        <strain evidence="3">GM15</strain>
        <tissue evidence="3">Leaf</tissue>
    </source>
</reference>
<dbReference type="InterPro" id="IPR007757">
    <property type="entry name" value="MT-A70-like"/>
</dbReference>
<feature type="compositionally biased region" description="Basic and acidic residues" evidence="2">
    <location>
        <begin position="75"/>
        <end position="84"/>
    </location>
</feature>
<dbReference type="GO" id="GO:0005634">
    <property type="term" value="C:nucleus"/>
    <property type="evidence" value="ECO:0007669"/>
    <property type="project" value="TreeGrafter"/>
</dbReference>
<dbReference type="Proteomes" id="UP000886885">
    <property type="component" value="Chromosome 14A"/>
</dbReference>
<dbReference type="PANTHER" id="PTHR12829">
    <property type="entry name" value="N6-ADENOSINE-METHYLTRANSFERASE"/>
    <property type="match status" value="1"/>
</dbReference>
<dbReference type="AlphaFoldDB" id="A0A8X7YEA1"/>
<keyword evidence="4" id="KW-1185">Reference proteome</keyword>
<dbReference type="GO" id="GO:0003676">
    <property type="term" value="F:nucleic acid binding"/>
    <property type="evidence" value="ECO:0007669"/>
    <property type="project" value="InterPro"/>
</dbReference>
<dbReference type="PROSITE" id="PS00092">
    <property type="entry name" value="N6_MTASE"/>
    <property type="match status" value="1"/>
</dbReference>
<dbReference type="PANTHER" id="PTHR12829:SF4">
    <property type="entry name" value="N(6)-ADENINE-SPECIFIC METHYLTRANSFERASE METTL4"/>
    <property type="match status" value="1"/>
</dbReference>
<evidence type="ECO:0000256" key="1">
    <source>
        <dbReference type="PROSITE-ProRule" id="PRU00489"/>
    </source>
</evidence>
<evidence type="ECO:0000313" key="3">
    <source>
        <dbReference type="EMBL" id="KAG6749206.1"/>
    </source>
</evidence>
<evidence type="ECO:0008006" key="5">
    <source>
        <dbReference type="Google" id="ProtNLM"/>
    </source>
</evidence>
<dbReference type="PROSITE" id="PS51143">
    <property type="entry name" value="MT_A70"/>
    <property type="match status" value="1"/>
</dbReference>
<proteinExistence type="inferred from homology"/>